<protein>
    <recommendedName>
        <fullName evidence="1">IraD/Gp25-like domain-containing protein</fullName>
    </recommendedName>
</protein>
<name>X0RB48_RHOWR</name>
<evidence type="ECO:0000313" key="3">
    <source>
        <dbReference type="Proteomes" id="UP000019491"/>
    </source>
</evidence>
<sequence>MDRAFLGTGWKFPPQVSPTGAIATSSQEQKIEESIFLILGTARRERPMLPSYGCGIHDLVFSPDNPGTVAEISASVREALVTYEPRVDVLAVDVNAAPGQRNVLLIRVDYRVRANNARGNLVYPFFITEGM</sequence>
<dbReference type="InterPro" id="IPR007048">
    <property type="entry name" value="IraD/Gp25-like"/>
</dbReference>
<feature type="domain" description="IraD/Gp25-like" evidence="1">
    <location>
        <begin position="26"/>
        <end position="116"/>
    </location>
</feature>
<comment type="caution">
    <text evidence="2">The sequence shown here is derived from an EMBL/GenBank/DDBJ whole genome shotgun (WGS) entry which is preliminary data.</text>
</comment>
<dbReference type="RefSeq" id="WP_037238253.1">
    <property type="nucleotide sequence ID" value="NZ_BAWF01000051.1"/>
</dbReference>
<dbReference type="Proteomes" id="UP000019491">
    <property type="component" value="Unassembled WGS sequence"/>
</dbReference>
<dbReference type="Pfam" id="PF04965">
    <property type="entry name" value="GPW_gp25"/>
    <property type="match status" value="1"/>
</dbReference>
<dbReference type="Gene3D" id="3.10.450.40">
    <property type="match status" value="1"/>
</dbReference>
<evidence type="ECO:0000313" key="2">
    <source>
        <dbReference type="EMBL" id="GAF48245.1"/>
    </source>
</evidence>
<dbReference type="EMBL" id="BAWF01000051">
    <property type="protein sequence ID" value="GAF48245.1"/>
    <property type="molecule type" value="Genomic_DNA"/>
</dbReference>
<dbReference type="AlphaFoldDB" id="X0RB48"/>
<reference evidence="2 3" key="1">
    <citation type="submission" date="2014-02" db="EMBL/GenBank/DDBJ databases">
        <title>Whole genome shotgun sequence of Rhodococcus wratislaviensis NBRC 100605.</title>
        <authorList>
            <person name="Hosoyama A."/>
            <person name="Tsuchikane K."/>
            <person name="Yoshida I."/>
            <person name="Ohji S."/>
            <person name="Ichikawa N."/>
            <person name="Yamazoe A."/>
            <person name="Fujita N."/>
        </authorList>
    </citation>
    <scope>NUCLEOTIDE SEQUENCE [LARGE SCALE GENOMIC DNA]</scope>
    <source>
        <strain evidence="2 3">NBRC 100605</strain>
    </source>
</reference>
<accession>X0RB48</accession>
<gene>
    <name evidence="2" type="ORF">RW1_051_00090</name>
</gene>
<proteinExistence type="predicted"/>
<dbReference type="SUPFAM" id="SSF160719">
    <property type="entry name" value="gpW/gp25-like"/>
    <property type="match status" value="1"/>
</dbReference>
<keyword evidence="3" id="KW-1185">Reference proteome</keyword>
<dbReference type="OrthoDB" id="9802846at2"/>
<organism evidence="2 3">
    <name type="scientific">Rhodococcus wratislaviensis NBRC 100605</name>
    <dbReference type="NCBI Taxonomy" id="1219028"/>
    <lineage>
        <taxon>Bacteria</taxon>
        <taxon>Bacillati</taxon>
        <taxon>Actinomycetota</taxon>
        <taxon>Actinomycetes</taxon>
        <taxon>Mycobacteriales</taxon>
        <taxon>Nocardiaceae</taxon>
        <taxon>Rhodococcus</taxon>
    </lineage>
</organism>
<evidence type="ECO:0000259" key="1">
    <source>
        <dbReference type="Pfam" id="PF04965"/>
    </source>
</evidence>